<dbReference type="InterPro" id="IPR036047">
    <property type="entry name" value="F-box-like_dom_sf"/>
</dbReference>
<gene>
    <name evidence="3" type="ORF">Agabi119p4_7943</name>
</gene>
<evidence type="ECO:0000256" key="1">
    <source>
        <dbReference type="SAM" id="MobiDB-lite"/>
    </source>
</evidence>
<reference evidence="3 4" key="1">
    <citation type="journal article" name="Sci. Rep.">
        <title>Telomere-to-telomere assembled and centromere annotated genomes of the two main subspecies of the button mushroom Agaricus bisporus reveal especially polymorphic chromosome ends.</title>
        <authorList>
            <person name="Sonnenberg A.S.M."/>
            <person name="Sedaghat-Telgerd N."/>
            <person name="Lavrijssen B."/>
            <person name="Ohm R.A."/>
            <person name="Hendrickx P.M."/>
            <person name="Scholtmeijer K."/>
            <person name="Baars J.J.P."/>
            <person name="van Peer A."/>
        </authorList>
    </citation>
    <scope>NUCLEOTIDE SEQUENCE [LARGE SCALE GENOMIC DNA]</scope>
    <source>
        <strain evidence="3 4">H119_p4</strain>
    </source>
</reference>
<dbReference type="AlphaFoldDB" id="A0A8H7C997"/>
<dbReference type="SUPFAM" id="SSF81383">
    <property type="entry name" value="F-box domain"/>
    <property type="match status" value="1"/>
</dbReference>
<dbReference type="Proteomes" id="UP000629468">
    <property type="component" value="Unassembled WGS sequence"/>
</dbReference>
<dbReference type="EMBL" id="JABXXO010000010">
    <property type="protein sequence ID" value="KAF7768700.1"/>
    <property type="molecule type" value="Genomic_DNA"/>
</dbReference>
<evidence type="ECO:0000313" key="3">
    <source>
        <dbReference type="EMBL" id="KAF7768700.1"/>
    </source>
</evidence>
<organism evidence="3 4">
    <name type="scientific">Agaricus bisporus var. burnettii</name>
    <dbReference type="NCBI Taxonomy" id="192524"/>
    <lineage>
        <taxon>Eukaryota</taxon>
        <taxon>Fungi</taxon>
        <taxon>Dikarya</taxon>
        <taxon>Basidiomycota</taxon>
        <taxon>Agaricomycotina</taxon>
        <taxon>Agaricomycetes</taxon>
        <taxon>Agaricomycetidae</taxon>
        <taxon>Agaricales</taxon>
        <taxon>Agaricineae</taxon>
        <taxon>Agaricaceae</taxon>
        <taxon>Agaricus</taxon>
    </lineage>
</organism>
<proteinExistence type="predicted"/>
<feature type="domain" description="F-box" evidence="2">
    <location>
        <begin position="1"/>
        <end position="45"/>
    </location>
</feature>
<feature type="region of interest" description="Disordered" evidence="1">
    <location>
        <begin position="463"/>
        <end position="490"/>
    </location>
</feature>
<sequence length="606" mass="70257">MLLHIPPEILTQVILLLPLKSIIVCKQVNHYIHSLISESVEIRYLVQLLLSEYVDNPHCSLSTNERLALLEKRNRSKGIDARVRKRFKIPFVVSGIYDLTGGIYLLGGARRKSLHYMYLPDKADFPNYEEIEWRGKEVRMEYTIIDMGLSVYENDLLAVITIQPHDDEQMTSFRHLSDIRLHFYQVSTALPHPEAQRLVISVMQVEVDWGRPTVGIEIVGNNLVLILAYSDSHHRPDDRIFIYDWKHGALKMSFRAPYQTYSGLIFITQDIFLTPHSNGTLEYWRVPKGRSDAPSQPFFKLALPPLCPEDNVGIDTIECRAEPSPTSGFRYSPKPFHPDPYRAIAIFKMPIRSREFHDFLHIIQDTRYFFLFVHRSSLVECLNRFEDFISYHENPRPVPYDDWGRDVCRWLPADDYSTEWITTTSGQKCALFPEMGGSDSDFLLESITMLDFNQTEVARVSAIQEHSNSRSGTEIEDGDGDEDEDEDWVDERDEEILIDEDSRLDDSGRCFLDDVYGRLPFKRSKTTHSFVYSRVLMDEERVIGIQDNGCDIIPWGMIFNGEPAQRRQKTPPHSPQRAQRLRALHRCLCSIAADVVYPDAYEKLRR</sequence>
<accession>A0A8H7C997</accession>
<evidence type="ECO:0000313" key="4">
    <source>
        <dbReference type="Proteomes" id="UP000629468"/>
    </source>
</evidence>
<dbReference type="CDD" id="cd09917">
    <property type="entry name" value="F-box_SF"/>
    <property type="match status" value="1"/>
</dbReference>
<evidence type="ECO:0000259" key="2">
    <source>
        <dbReference type="PROSITE" id="PS50181"/>
    </source>
</evidence>
<comment type="caution">
    <text evidence="3">The sequence shown here is derived from an EMBL/GenBank/DDBJ whole genome shotgun (WGS) entry which is preliminary data.</text>
</comment>
<dbReference type="InterPro" id="IPR001810">
    <property type="entry name" value="F-box_dom"/>
</dbReference>
<feature type="compositionally biased region" description="Acidic residues" evidence="1">
    <location>
        <begin position="474"/>
        <end position="490"/>
    </location>
</feature>
<name>A0A8H7C997_AGABI</name>
<protein>
    <recommendedName>
        <fullName evidence="2">F-box domain-containing protein</fullName>
    </recommendedName>
</protein>
<dbReference type="PROSITE" id="PS50181">
    <property type="entry name" value="FBOX"/>
    <property type="match status" value="1"/>
</dbReference>